<reference evidence="1" key="2">
    <citation type="submission" date="2021-12" db="EMBL/GenBank/DDBJ databases">
        <title>Resequencing data analysis of finger millet.</title>
        <authorList>
            <person name="Hatakeyama M."/>
            <person name="Aluri S."/>
            <person name="Balachadran M.T."/>
            <person name="Sivarajan S.R."/>
            <person name="Poveda L."/>
            <person name="Shimizu-Inatsugi R."/>
            <person name="Schlapbach R."/>
            <person name="Sreeman S.M."/>
            <person name="Shimizu K.K."/>
        </authorList>
    </citation>
    <scope>NUCLEOTIDE SEQUENCE</scope>
</reference>
<dbReference type="Gene3D" id="3.40.50.720">
    <property type="entry name" value="NAD(P)-binding Rossmann-like Domain"/>
    <property type="match status" value="1"/>
</dbReference>
<evidence type="ECO:0000313" key="2">
    <source>
        <dbReference type="Proteomes" id="UP001054889"/>
    </source>
</evidence>
<proteinExistence type="predicted"/>
<name>A0AAV5DR68_ELECO</name>
<sequence>MGKENRFKVSEAMVGKEAVWAEIVKENGLIETQLCDVANWWLVDTVVNEHGANWKLFDSMNKSKEHGFLGFRNTLKSFKAWIDKMKACKIVP</sequence>
<dbReference type="AlphaFoldDB" id="A0AAV5DR68"/>
<keyword evidence="2" id="KW-1185">Reference proteome</keyword>
<reference evidence="1" key="1">
    <citation type="journal article" date="2018" name="DNA Res.">
        <title>Multiple hybrid de novo genome assembly of finger millet, an orphan allotetraploid crop.</title>
        <authorList>
            <person name="Hatakeyama M."/>
            <person name="Aluri S."/>
            <person name="Balachadran M.T."/>
            <person name="Sivarajan S.R."/>
            <person name="Patrignani A."/>
            <person name="Gruter S."/>
            <person name="Poveda L."/>
            <person name="Shimizu-Inatsugi R."/>
            <person name="Baeten J."/>
            <person name="Francoijs K.J."/>
            <person name="Nataraja K.N."/>
            <person name="Reddy Y.A.N."/>
            <person name="Phadnis S."/>
            <person name="Ravikumar R.L."/>
            <person name="Schlapbach R."/>
            <person name="Sreeman S.M."/>
            <person name="Shimizu K.K."/>
        </authorList>
    </citation>
    <scope>NUCLEOTIDE SEQUENCE</scope>
</reference>
<dbReference type="Proteomes" id="UP001054889">
    <property type="component" value="Unassembled WGS sequence"/>
</dbReference>
<comment type="caution">
    <text evidence="1">The sequence shown here is derived from an EMBL/GenBank/DDBJ whole genome shotgun (WGS) entry which is preliminary data.</text>
</comment>
<accession>A0AAV5DR68</accession>
<protein>
    <submittedName>
        <fullName evidence="1">Uncharacterized protein</fullName>
    </submittedName>
</protein>
<dbReference type="EMBL" id="BQKI01000024">
    <property type="protein sequence ID" value="GJN12731.1"/>
    <property type="molecule type" value="Genomic_DNA"/>
</dbReference>
<evidence type="ECO:0000313" key="1">
    <source>
        <dbReference type="EMBL" id="GJN12731.1"/>
    </source>
</evidence>
<dbReference type="PANTHER" id="PTHR32487:SF17">
    <property type="entry name" value="3-OXO-DELTA(45)-STEROID 5-BETA-REDUCTASE"/>
    <property type="match status" value="1"/>
</dbReference>
<gene>
    <name evidence="1" type="primary">ga31037</name>
    <name evidence="1" type="ORF">PR202_ga31037</name>
</gene>
<dbReference type="PANTHER" id="PTHR32487">
    <property type="entry name" value="3-OXO-DELTA(4,5)-STEROID 5-BETA-REDUCTASE"/>
    <property type="match status" value="1"/>
</dbReference>
<organism evidence="1 2">
    <name type="scientific">Eleusine coracana subsp. coracana</name>
    <dbReference type="NCBI Taxonomy" id="191504"/>
    <lineage>
        <taxon>Eukaryota</taxon>
        <taxon>Viridiplantae</taxon>
        <taxon>Streptophyta</taxon>
        <taxon>Embryophyta</taxon>
        <taxon>Tracheophyta</taxon>
        <taxon>Spermatophyta</taxon>
        <taxon>Magnoliopsida</taxon>
        <taxon>Liliopsida</taxon>
        <taxon>Poales</taxon>
        <taxon>Poaceae</taxon>
        <taxon>PACMAD clade</taxon>
        <taxon>Chloridoideae</taxon>
        <taxon>Cynodonteae</taxon>
        <taxon>Eleusininae</taxon>
        <taxon>Eleusine</taxon>
    </lineage>
</organism>